<dbReference type="Proteomes" id="UP001163046">
    <property type="component" value="Unassembled WGS sequence"/>
</dbReference>
<keyword evidence="1" id="KW-0812">Transmembrane</keyword>
<name>A0A9W9ZI05_9CNID</name>
<evidence type="ECO:0000256" key="1">
    <source>
        <dbReference type="SAM" id="Phobius"/>
    </source>
</evidence>
<comment type="caution">
    <text evidence="2">The sequence shown here is derived from an EMBL/GenBank/DDBJ whole genome shotgun (WGS) entry which is preliminary data.</text>
</comment>
<reference evidence="2" key="1">
    <citation type="submission" date="2023-01" db="EMBL/GenBank/DDBJ databases">
        <title>Genome assembly of the deep-sea coral Lophelia pertusa.</title>
        <authorList>
            <person name="Herrera S."/>
            <person name="Cordes E."/>
        </authorList>
    </citation>
    <scope>NUCLEOTIDE SEQUENCE</scope>
    <source>
        <strain evidence="2">USNM1676648</strain>
        <tissue evidence="2">Polyp</tissue>
    </source>
</reference>
<sequence>MENFGSFTVDRVLDLDPTVPWTIFTTASTSVVTAVPSTILTTASTSVVTAVPSTILTTASTSVVTDANWIKQRMILHAIYSTVIFLLVVIIIVLVFLLWRRRSNQAPGNDTG</sequence>
<dbReference type="AlphaFoldDB" id="A0A9W9ZI05"/>
<feature type="transmembrane region" description="Helical" evidence="1">
    <location>
        <begin position="78"/>
        <end position="99"/>
    </location>
</feature>
<dbReference type="EMBL" id="MU825970">
    <property type="protein sequence ID" value="KAJ7381891.1"/>
    <property type="molecule type" value="Genomic_DNA"/>
</dbReference>
<evidence type="ECO:0000313" key="3">
    <source>
        <dbReference type="Proteomes" id="UP001163046"/>
    </source>
</evidence>
<evidence type="ECO:0000313" key="2">
    <source>
        <dbReference type="EMBL" id="KAJ7381891.1"/>
    </source>
</evidence>
<accession>A0A9W9ZI05</accession>
<keyword evidence="1" id="KW-1133">Transmembrane helix</keyword>
<keyword evidence="3" id="KW-1185">Reference proteome</keyword>
<keyword evidence="1" id="KW-0472">Membrane</keyword>
<organism evidence="2 3">
    <name type="scientific">Desmophyllum pertusum</name>
    <dbReference type="NCBI Taxonomy" id="174260"/>
    <lineage>
        <taxon>Eukaryota</taxon>
        <taxon>Metazoa</taxon>
        <taxon>Cnidaria</taxon>
        <taxon>Anthozoa</taxon>
        <taxon>Hexacorallia</taxon>
        <taxon>Scleractinia</taxon>
        <taxon>Caryophylliina</taxon>
        <taxon>Caryophylliidae</taxon>
        <taxon>Desmophyllum</taxon>
    </lineage>
</organism>
<gene>
    <name evidence="2" type="ORF">OS493_038446</name>
</gene>
<protein>
    <submittedName>
        <fullName evidence="2">Uncharacterized protein</fullName>
    </submittedName>
</protein>
<proteinExistence type="predicted"/>